<sequence length="95" mass="11106">MNKSPTAMESRETRKRLVSRLCARADFSADERRTASRRPIVKLSNVIEEKEEKEEEEEEEEDDDDETAGRLNCTNYNTPTHLTIRQAYLDGEMRI</sequence>
<protein>
    <submittedName>
        <fullName evidence="2">Uncharacterized protein</fullName>
    </submittedName>
</protein>
<evidence type="ECO:0000313" key="3">
    <source>
        <dbReference type="Proteomes" id="UP000054632"/>
    </source>
</evidence>
<organism evidence="2 3">
    <name type="scientific">Trichinella pseudospiralis</name>
    <name type="common">Parasitic roundworm</name>
    <dbReference type="NCBI Taxonomy" id="6337"/>
    <lineage>
        <taxon>Eukaryota</taxon>
        <taxon>Metazoa</taxon>
        <taxon>Ecdysozoa</taxon>
        <taxon>Nematoda</taxon>
        <taxon>Enoplea</taxon>
        <taxon>Dorylaimia</taxon>
        <taxon>Trichinellida</taxon>
        <taxon>Trichinellidae</taxon>
        <taxon>Trichinella</taxon>
    </lineage>
</organism>
<proteinExistence type="predicted"/>
<accession>A0A0V1EJY4</accession>
<dbReference type="EMBL" id="JYDR01000028">
    <property type="protein sequence ID" value="KRY74126.1"/>
    <property type="molecule type" value="Genomic_DNA"/>
</dbReference>
<evidence type="ECO:0000313" key="2">
    <source>
        <dbReference type="EMBL" id="KRY74126.1"/>
    </source>
</evidence>
<dbReference type="Proteomes" id="UP000054632">
    <property type="component" value="Unassembled WGS sequence"/>
</dbReference>
<feature type="region of interest" description="Disordered" evidence="1">
    <location>
        <begin position="47"/>
        <end position="77"/>
    </location>
</feature>
<feature type="compositionally biased region" description="Acidic residues" evidence="1">
    <location>
        <begin position="49"/>
        <end position="66"/>
    </location>
</feature>
<dbReference type="AlphaFoldDB" id="A0A0V1EJY4"/>
<evidence type="ECO:0000256" key="1">
    <source>
        <dbReference type="SAM" id="MobiDB-lite"/>
    </source>
</evidence>
<comment type="caution">
    <text evidence="2">The sequence shown here is derived from an EMBL/GenBank/DDBJ whole genome shotgun (WGS) entry which is preliminary data.</text>
</comment>
<reference evidence="2 3" key="1">
    <citation type="submission" date="2015-01" db="EMBL/GenBank/DDBJ databases">
        <title>Evolution of Trichinella species and genotypes.</title>
        <authorList>
            <person name="Korhonen P.K."/>
            <person name="Edoardo P."/>
            <person name="Giuseppe L.R."/>
            <person name="Gasser R.B."/>
        </authorList>
    </citation>
    <scope>NUCLEOTIDE SEQUENCE [LARGE SCALE GENOMIC DNA]</scope>
    <source>
        <strain evidence="2">ISS13</strain>
    </source>
</reference>
<name>A0A0V1EJY4_TRIPS</name>
<gene>
    <name evidence="2" type="ORF">T4A_3158</name>
</gene>